<protein>
    <recommendedName>
        <fullName evidence="1">Fic/DOC N-terminal domain-containing protein</fullName>
    </recommendedName>
</protein>
<dbReference type="Pfam" id="PF13784">
    <property type="entry name" value="Fic_N"/>
    <property type="match status" value="1"/>
</dbReference>
<evidence type="ECO:0000313" key="3">
    <source>
        <dbReference type="Proteomes" id="UP000248688"/>
    </source>
</evidence>
<dbReference type="InterPro" id="IPR025758">
    <property type="entry name" value="Fic/DOC_N"/>
</dbReference>
<dbReference type="KEGG" id="est:DN752_11310"/>
<keyword evidence="3" id="KW-1185">Reference proteome</keyword>
<dbReference type="RefSeq" id="WP_112784047.1">
    <property type="nucleotide sequence ID" value="NZ_CP030041.1"/>
</dbReference>
<proteinExistence type="predicted"/>
<accession>A0A2Z4IIX2</accession>
<evidence type="ECO:0000313" key="2">
    <source>
        <dbReference type="EMBL" id="AWW30667.1"/>
    </source>
</evidence>
<gene>
    <name evidence="2" type="ORF">DN752_11310</name>
</gene>
<dbReference type="AlphaFoldDB" id="A0A2Z4IIX2"/>
<sequence length="66" mass="7426">MNDFNKSQPYNNLLLLPPRADLETKEILTKTIKASRALAQLNGAIRNLPNPSLFLDTLHLQEAKPN</sequence>
<evidence type="ECO:0000259" key="1">
    <source>
        <dbReference type="Pfam" id="PF13784"/>
    </source>
</evidence>
<organism evidence="2 3">
    <name type="scientific">Echinicola strongylocentroti</name>
    <dbReference type="NCBI Taxonomy" id="1795355"/>
    <lineage>
        <taxon>Bacteria</taxon>
        <taxon>Pseudomonadati</taxon>
        <taxon>Bacteroidota</taxon>
        <taxon>Cytophagia</taxon>
        <taxon>Cytophagales</taxon>
        <taxon>Cyclobacteriaceae</taxon>
        <taxon>Echinicola</taxon>
    </lineage>
</organism>
<dbReference type="EMBL" id="CP030041">
    <property type="protein sequence ID" value="AWW30667.1"/>
    <property type="molecule type" value="Genomic_DNA"/>
</dbReference>
<dbReference type="Proteomes" id="UP000248688">
    <property type="component" value="Chromosome"/>
</dbReference>
<name>A0A2Z4IIX2_9BACT</name>
<feature type="domain" description="Fic/DOC N-terminal" evidence="1">
    <location>
        <begin position="29"/>
        <end position="64"/>
    </location>
</feature>
<reference evidence="2 3" key="1">
    <citation type="submission" date="2018-06" db="EMBL/GenBank/DDBJ databases">
        <title>Echinicola strongylocentroti sp. nov., isolated from a sea urchin Strongylocentrotus intermedius.</title>
        <authorList>
            <person name="Bae S.S."/>
        </authorList>
    </citation>
    <scope>NUCLEOTIDE SEQUENCE [LARGE SCALE GENOMIC DNA]</scope>
    <source>
        <strain evidence="2 3">MEBiC08714</strain>
    </source>
</reference>
<dbReference type="OrthoDB" id="9814400at2"/>